<reference evidence="1 2" key="1">
    <citation type="journal article" date="2007" name="Science">
        <title>The Chlamydomonas genome reveals the evolution of key animal and plant functions.</title>
        <authorList>
            <person name="Merchant S.S."/>
            <person name="Prochnik S.E."/>
            <person name="Vallon O."/>
            <person name="Harris E.H."/>
            <person name="Karpowicz S.J."/>
            <person name="Witman G.B."/>
            <person name="Terry A."/>
            <person name="Salamov A."/>
            <person name="Fritz-Laylin L.K."/>
            <person name="Marechal-Drouard L."/>
            <person name="Marshall W.F."/>
            <person name="Qu L.H."/>
            <person name="Nelson D.R."/>
            <person name="Sanderfoot A.A."/>
            <person name="Spalding M.H."/>
            <person name="Kapitonov V.V."/>
            <person name="Ren Q."/>
            <person name="Ferris P."/>
            <person name="Lindquist E."/>
            <person name="Shapiro H."/>
            <person name="Lucas S.M."/>
            <person name="Grimwood J."/>
            <person name="Schmutz J."/>
            <person name="Cardol P."/>
            <person name="Cerutti H."/>
            <person name="Chanfreau G."/>
            <person name="Chen C.L."/>
            <person name="Cognat V."/>
            <person name="Croft M.T."/>
            <person name="Dent R."/>
            <person name="Dutcher S."/>
            <person name="Fernandez E."/>
            <person name="Fukuzawa H."/>
            <person name="Gonzalez-Ballester D."/>
            <person name="Gonzalez-Halphen D."/>
            <person name="Hallmann A."/>
            <person name="Hanikenne M."/>
            <person name="Hippler M."/>
            <person name="Inwood W."/>
            <person name="Jabbari K."/>
            <person name="Kalanon M."/>
            <person name="Kuras R."/>
            <person name="Lefebvre P.A."/>
            <person name="Lemaire S.D."/>
            <person name="Lobanov A.V."/>
            <person name="Lohr M."/>
            <person name="Manuell A."/>
            <person name="Meier I."/>
            <person name="Mets L."/>
            <person name="Mittag M."/>
            <person name="Mittelmeier T."/>
            <person name="Moroney J.V."/>
            <person name="Moseley J."/>
            <person name="Napoli C."/>
            <person name="Nedelcu A.M."/>
            <person name="Niyogi K."/>
            <person name="Novoselov S.V."/>
            <person name="Paulsen I.T."/>
            <person name="Pazour G."/>
            <person name="Purton S."/>
            <person name="Ral J.P."/>
            <person name="Riano-Pachon D.M."/>
            <person name="Riekhof W."/>
            <person name="Rymarquis L."/>
            <person name="Schroda M."/>
            <person name="Stern D."/>
            <person name="Umen J."/>
            <person name="Willows R."/>
            <person name="Wilson N."/>
            <person name="Zimmer S.L."/>
            <person name="Allmer J."/>
            <person name="Balk J."/>
            <person name="Bisova K."/>
            <person name="Chen C.J."/>
            <person name="Elias M."/>
            <person name="Gendler K."/>
            <person name="Hauser C."/>
            <person name="Lamb M.R."/>
            <person name="Ledford H."/>
            <person name="Long J.C."/>
            <person name="Minagawa J."/>
            <person name="Page M.D."/>
            <person name="Pan J."/>
            <person name="Pootakham W."/>
            <person name="Roje S."/>
            <person name="Rose A."/>
            <person name="Stahlberg E."/>
            <person name="Terauchi A.M."/>
            <person name="Yang P."/>
            <person name="Ball S."/>
            <person name="Bowler C."/>
            <person name="Dieckmann C.L."/>
            <person name="Gladyshev V.N."/>
            <person name="Green P."/>
            <person name="Jorgensen R."/>
            <person name="Mayfield S."/>
            <person name="Mueller-Roeber B."/>
            <person name="Rajamani S."/>
            <person name="Sayre R.T."/>
            <person name="Brokstein P."/>
            <person name="Dubchak I."/>
            <person name="Goodstein D."/>
            <person name="Hornick L."/>
            <person name="Huang Y.W."/>
            <person name="Jhaveri J."/>
            <person name="Luo Y."/>
            <person name="Martinez D."/>
            <person name="Ngau W.C."/>
            <person name="Otillar B."/>
            <person name="Poliakov A."/>
            <person name="Porter A."/>
            <person name="Szajkowski L."/>
            <person name="Werner G."/>
            <person name="Zhou K."/>
            <person name="Grigoriev I.V."/>
            <person name="Rokhsar D.S."/>
            <person name="Grossman A.R."/>
        </authorList>
    </citation>
    <scope>NUCLEOTIDE SEQUENCE [LARGE SCALE GENOMIC DNA]</scope>
    <source>
        <strain evidence="2">CC-503</strain>
        <strain evidence="1">CC-503 cw92 mt+</strain>
    </source>
</reference>
<name>A0A2K3CZG5_CHLRE</name>
<dbReference type="Gramene" id="PNW73685">
    <property type="protein sequence ID" value="PNW73685"/>
    <property type="gene ID" value="CHLRE_13g568467v5"/>
</dbReference>
<dbReference type="EMBL" id="CM008974">
    <property type="protein sequence ID" value="PNW73684.1"/>
    <property type="molecule type" value="Genomic_DNA"/>
</dbReference>
<keyword evidence="2" id="KW-1185">Reference proteome</keyword>
<reference evidence="1" key="2">
    <citation type="submission" date="2017-07" db="EMBL/GenBank/DDBJ databases">
        <title>WGS assembly of Chlamydomonas reinhardtii.</title>
        <authorList>
            <consortium name="Chlamydomonas Annotation Team"/>
            <consortium name="JGI Annotation Team"/>
            <person name="Merchant S.S."/>
            <person name="Prochnik S.E."/>
            <person name="Vallon O."/>
            <person name="Harris E.H."/>
            <person name="Karpowicz S.J."/>
            <person name="Witman G.B."/>
            <person name="Terry A."/>
            <person name="Salamov A."/>
            <person name="Fritz-Laylin L.K."/>
            <person name="Marechal-Drouard L."/>
            <person name="Marshall W.F."/>
            <person name="Qu L.H."/>
            <person name="Nelson D.R."/>
            <person name="Sanderfoot A.A."/>
            <person name="Spalding M.H."/>
            <person name="Kapitonov V.V."/>
            <person name="Ren Q."/>
            <person name="Ferris P."/>
            <person name="Lindquist E."/>
            <person name="Shapiro H."/>
            <person name="Lucas S.M."/>
            <person name="Grimwood J."/>
            <person name="Schmutz J."/>
            <person name="Grigoriev I.V."/>
            <person name="Rokhsar D.S."/>
        </authorList>
    </citation>
    <scope>NUCLEOTIDE SEQUENCE</scope>
    <source>
        <strain evidence="1">CC-503 cw92 mt+</strain>
    </source>
</reference>
<accession>A0A2K3CZG5</accession>
<protein>
    <submittedName>
        <fullName evidence="1">Uncharacterized protein</fullName>
    </submittedName>
</protein>
<dbReference type="EMBL" id="CM008974">
    <property type="protein sequence ID" value="PNW73685.1"/>
    <property type="molecule type" value="Genomic_DNA"/>
</dbReference>
<dbReference type="KEGG" id="cre:CHLRE_13g568467v5"/>
<organism evidence="1 2">
    <name type="scientific">Chlamydomonas reinhardtii</name>
    <name type="common">Chlamydomonas smithii</name>
    <dbReference type="NCBI Taxonomy" id="3055"/>
    <lineage>
        <taxon>Eukaryota</taxon>
        <taxon>Viridiplantae</taxon>
        <taxon>Chlorophyta</taxon>
        <taxon>core chlorophytes</taxon>
        <taxon>Chlorophyceae</taxon>
        <taxon>CS clade</taxon>
        <taxon>Chlamydomonadales</taxon>
        <taxon>Chlamydomonadaceae</taxon>
        <taxon>Chlamydomonas</taxon>
    </lineage>
</organism>
<dbReference type="Proteomes" id="UP000006906">
    <property type="component" value="Chromosome 13"/>
</dbReference>
<evidence type="ECO:0000313" key="2">
    <source>
        <dbReference type="Proteomes" id="UP000006906"/>
    </source>
</evidence>
<dbReference type="RefSeq" id="XP_042917304.1">
    <property type="nucleotide sequence ID" value="XM_043069329.1"/>
</dbReference>
<dbReference type="Gramene" id="PNW73684">
    <property type="protein sequence ID" value="PNW73684"/>
    <property type="gene ID" value="CHLRE_13g568467v5"/>
</dbReference>
<evidence type="ECO:0000313" key="1">
    <source>
        <dbReference type="EMBL" id="PNW73684.1"/>
    </source>
</evidence>
<dbReference type="AlphaFoldDB" id="A0A2K3CZG5"/>
<dbReference type="RefSeq" id="XP_042917303.1">
    <property type="nucleotide sequence ID" value="XM_043069328.1"/>
</dbReference>
<proteinExistence type="predicted"/>
<dbReference type="GeneID" id="66055927"/>
<sequence>MRWHVGSTAVMLRGCRAVGGIRRDTGRHCWDMHAACGQGLGADAPSTSHADVEH</sequence>
<gene>
    <name evidence="1" type="ORF">CHLRE_13g568467v5</name>
</gene>